<evidence type="ECO:0000259" key="3">
    <source>
        <dbReference type="PROSITE" id="PS50142"/>
    </source>
</evidence>
<evidence type="ECO:0000256" key="1">
    <source>
        <dbReference type="ARBA" id="ARBA00022801"/>
    </source>
</evidence>
<dbReference type="AlphaFoldDB" id="A0AA38SWC5"/>
<dbReference type="Pfam" id="PF00636">
    <property type="entry name" value="Ribonuclease_3"/>
    <property type="match status" value="1"/>
</dbReference>
<dbReference type="PANTHER" id="PTHR14950">
    <property type="entry name" value="DICER-RELATED"/>
    <property type="match status" value="1"/>
</dbReference>
<feature type="domain" description="RNase III" evidence="3">
    <location>
        <begin position="1"/>
        <end position="64"/>
    </location>
</feature>
<evidence type="ECO:0000256" key="2">
    <source>
        <dbReference type="SAM" id="Phobius"/>
    </source>
</evidence>
<dbReference type="PROSITE" id="PS50142">
    <property type="entry name" value="RNASE_3_2"/>
    <property type="match status" value="1"/>
</dbReference>
<organism evidence="4 5">
    <name type="scientific">Centaurea solstitialis</name>
    <name type="common">yellow star-thistle</name>
    <dbReference type="NCBI Taxonomy" id="347529"/>
    <lineage>
        <taxon>Eukaryota</taxon>
        <taxon>Viridiplantae</taxon>
        <taxon>Streptophyta</taxon>
        <taxon>Embryophyta</taxon>
        <taxon>Tracheophyta</taxon>
        <taxon>Spermatophyta</taxon>
        <taxon>Magnoliopsida</taxon>
        <taxon>eudicotyledons</taxon>
        <taxon>Gunneridae</taxon>
        <taxon>Pentapetalae</taxon>
        <taxon>asterids</taxon>
        <taxon>campanulids</taxon>
        <taxon>Asterales</taxon>
        <taxon>Asteraceae</taxon>
        <taxon>Carduoideae</taxon>
        <taxon>Cardueae</taxon>
        <taxon>Centaureinae</taxon>
        <taxon>Centaurea</taxon>
    </lineage>
</organism>
<accession>A0AA38SWC5</accession>
<reference evidence="4" key="1">
    <citation type="submission" date="2023-03" db="EMBL/GenBank/DDBJ databases">
        <title>Chromosome-scale reference genome and RAD-based genetic map of yellow starthistle (Centaurea solstitialis) reveal putative structural variation and QTLs associated with invader traits.</title>
        <authorList>
            <person name="Reatini B."/>
            <person name="Cang F.A."/>
            <person name="Jiang Q."/>
            <person name="Mckibben M.T.W."/>
            <person name="Barker M.S."/>
            <person name="Rieseberg L.H."/>
            <person name="Dlugosch K.M."/>
        </authorList>
    </citation>
    <scope>NUCLEOTIDE SEQUENCE</scope>
    <source>
        <strain evidence="4">CAN-66</strain>
        <tissue evidence="4">Leaf</tissue>
    </source>
</reference>
<dbReference type="PANTHER" id="PTHR14950:SF37">
    <property type="entry name" value="ENDORIBONUCLEASE DICER"/>
    <property type="match status" value="1"/>
</dbReference>
<dbReference type="InterPro" id="IPR000999">
    <property type="entry name" value="RNase_III_dom"/>
</dbReference>
<dbReference type="GO" id="GO:0004525">
    <property type="term" value="F:ribonuclease III activity"/>
    <property type="evidence" value="ECO:0007669"/>
    <property type="project" value="InterPro"/>
</dbReference>
<dbReference type="CDD" id="cd00593">
    <property type="entry name" value="RIBOc"/>
    <property type="match status" value="1"/>
</dbReference>
<sequence>MYFNTFTQESSKNDDDYERLEFFGDAVLYFLVAMVYYRLYPKLHPKQLTDLLNSSVSNKTLARA</sequence>
<dbReference type="InterPro" id="IPR036389">
    <property type="entry name" value="RNase_III_sf"/>
</dbReference>
<name>A0AA38SWC5_9ASTR</name>
<keyword evidence="1" id="KW-0378">Hydrolase</keyword>
<protein>
    <recommendedName>
        <fullName evidence="3">RNase III domain-containing protein</fullName>
    </recommendedName>
</protein>
<keyword evidence="2" id="KW-0812">Transmembrane</keyword>
<evidence type="ECO:0000313" key="5">
    <source>
        <dbReference type="Proteomes" id="UP001172457"/>
    </source>
</evidence>
<keyword evidence="2" id="KW-0472">Membrane</keyword>
<comment type="caution">
    <text evidence="4">The sequence shown here is derived from an EMBL/GenBank/DDBJ whole genome shotgun (WGS) entry which is preliminary data.</text>
</comment>
<gene>
    <name evidence="4" type="ORF">OSB04_023618</name>
</gene>
<dbReference type="Proteomes" id="UP001172457">
    <property type="component" value="Chromosome 6"/>
</dbReference>
<dbReference type="EMBL" id="JARYMX010000006">
    <property type="protein sequence ID" value="KAJ9543911.1"/>
    <property type="molecule type" value="Genomic_DNA"/>
</dbReference>
<dbReference type="SUPFAM" id="SSF69065">
    <property type="entry name" value="RNase III domain-like"/>
    <property type="match status" value="1"/>
</dbReference>
<dbReference type="Gene3D" id="1.10.1520.10">
    <property type="entry name" value="Ribonuclease III domain"/>
    <property type="match status" value="1"/>
</dbReference>
<keyword evidence="2" id="KW-1133">Transmembrane helix</keyword>
<evidence type="ECO:0000313" key="4">
    <source>
        <dbReference type="EMBL" id="KAJ9543911.1"/>
    </source>
</evidence>
<keyword evidence="5" id="KW-1185">Reference proteome</keyword>
<feature type="transmembrane region" description="Helical" evidence="2">
    <location>
        <begin position="20"/>
        <end position="39"/>
    </location>
</feature>
<proteinExistence type="predicted"/>
<dbReference type="GO" id="GO:0006396">
    <property type="term" value="P:RNA processing"/>
    <property type="evidence" value="ECO:0007669"/>
    <property type="project" value="InterPro"/>
</dbReference>